<evidence type="ECO:0000256" key="4">
    <source>
        <dbReference type="ARBA" id="ARBA00023187"/>
    </source>
</evidence>
<comment type="caution">
    <text evidence="8">The sequence shown here is derived from an EMBL/GenBank/DDBJ whole genome shotgun (WGS) entry which is preliminary data.</text>
</comment>
<evidence type="ECO:0000256" key="1">
    <source>
        <dbReference type="ARBA" id="ARBA00004123"/>
    </source>
</evidence>
<organism evidence="8 9">
    <name type="scientific">Anaeramoeba flamelloides</name>
    <dbReference type="NCBI Taxonomy" id="1746091"/>
    <lineage>
        <taxon>Eukaryota</taxon>
        <taxon>Metamonada</taxon>
        <taxon>Anaeramoebidae</taxon>
        <taxon>Anaeramoeba</taxon>
    </lineage>
</organism>
<gene>
    <name evidence="8" type="ORF">M0813_01276</name>
</gene>
<keyword evidence="5" id="KW-0539">Nucleus</keyword>
<dbReference type="InterPro" id="IPR016024">
    <property type="entry name" value="ARM-type_fold"/>
</dbReference>
<accession>A0ABQ8Z8S9</accession>
<dbReference type="Gene3D" id="1.25.40.180">
    <property type="match status" value="3"/>
</dbReference>
<dbReference type="Pfam" id="PF02854">
    <property type="entry name" value="MIF4G"/>
    <property type="match status" value="1"/>
</dbReference>
<sequence>MSVKRSRNVFEEEVKQNENRETDFNQKILSRLVELKPDINTSTKEKIQDLFSDIKEELLYFQNEIVDSLIDCATFLPHKQPIYATLIGLLNNEDYLIGKRIVEQVVEKLEEYLLSMEFHKSNVILRFLGELVGTSVLNPDSYLKLLKRLVLIKDAEYAPRSKKDTYCYLVLCSLLYNGIFLKDRDEILREILDNLGQYLHYRDKAYSKFLSSWRDENLPEDELTYLLQVVEELSNKDWDNPRLITSYSSFFRTIFNINELHEIENFKIPVDTKKKQIPYQSLKNFSKLKINFKDYKYGKEFGGEKENLEEESEEESLSEDENENENEKEKEKEKEKELENEINKETNEMFGEEKIEKKISIRSKSFKELNFLLKEKYQKTYLTFQPYFKLLSKSINESERQYEIIDIYPLQILIRELLNFYNDNPNLLTRIFQSLHNIVDFDENSCSRVILEIVFSEMFRLPTSEFQTIYYTRIITELIKKTIFPPILASLIDETFKLLNTFDPQNLYTFVEWFSIHISNFKFLWEWSYWDEILDQDKNSSKRRFVYQALDHCIRLSYYKRMKKLIPENMWFILPPDPVPNVKFQTMEKNEETLSTEEKTMYEYQRKGSMWSNELEPKLKKNVPPHEIAYWLDNEIVKKEGMEFALDVFMQTLLKVSYKTFTHTFTKIGKYLPFFEQVKHNVQNKQRIISSVFEFWTNSPLHTVTLIDKLISYRVIDNNSVISWIFSPENYNMFFDGTLWESLNLTISKTIHRTQTVRMALLKQQIKAIKLDRNLKNQKNLDNNNQDPLEIDINQDNSSQLQVEQQKINENQSSNLKINFNSKSNKKKKKIPYHDLVKIYNNVLKEQKEMFLNLFQCFFKLIKFHLESCDHALSEPFNNWYYVVTGGLAKIVRNYYPEIKDIVLYLDPIVPDENSKDYDPRLATIMKEIKHLIEYLSD</sequence>
<evidence type="ECO:0000256" key="3">
    <source>
        <dbReference type="ARBA" id="ARBA00022664"/>
    </source>
</evidence>
<dbReference type="InterPro" id="IPR015172">
    <property type="entry name" value="MIF4G-like_typ-1"/>
</dbReference>
<evidence type="ECO:0000256" key="5">
    <source>
        <dbReference type="ARBA" id="ARBA00023242"/>
    </source>
</evidence>
<comment type="similarity">
    <text evidence="2">Belongs to the NCBP1 family.</text>
</comment>
<protein>
    <submittedName>
        <fullName evidence="8">Cap binding protein</fullName>
    </submittedName>
</protein>
<reference evidence="8" key="1">
    <citation type="submission" date="2022-08" db="EMBL/GenBank/DDBJ databases">
        <title>Novel sulfate-reducing endosymbionts in the free-living metamonad Anaeramoeba.</title>
        <authorList>
            <person name="Jerlstrom-Hultqvist J."/>
            <person name="Cepicka I."/>
            <person name="Gallot-Lavallee L."/>
            <person name="Salas-Leiva D."/>
            <person name="Curtis B.A."/>
            <person name="Zahonova K."/>
            <person name="Pipaliya S."/>
            <person name="Dacks J."/>
            <person name="Roger A.J."/>
        </authorList>
    </citation>
    <scope>NUCLEOTIDE SEQUENCE</scope>
    <source>
        <strain evidence="8">Schooner1</strain>
    </source>
</reference>
<dbReference type="EMBL" id="JAOAOG010000032">
    <property type="protein sequence ID" value="KAJ6253230.1"/>
    <property type="molecule type" value="Genomic_DNA"/>
</dbReference>
<dbReference type="InterPro" id="IPR015174">
    <property type="entry name" value="MIF4G-like_typ-2"/>
</dbReference>
<feature type="region of interest" description="Disordered" evidence="6">
    <location>
        <begin position="303"/>
        <end position="341"/>
    </location>
</feature>
<proteinExistence type="inferred from homology"/>
<comment type="subcellular location">
    <subcellularLocation>
        <location evidence="1">Nucleus</location>
    </subcellularLocation>
</comment>
<dbReference type="Pfam" id="PF09088">
    <property type="entry name" value="MIF4G_like"/>
    <property type="match status" value="1"/>
</dbReference>
<evidence type="ECO:0000256" key="6">
    <source>
        <dbReference type="SAM" id="MobiDB-lite"/>
    </source>
</evidence>
<evidence type="ECO:0000313" key="8">
    <source>
        <dbReference type="EMBL" id="KAJ6253230.1"/>
    </source>
</evidence>
<evidence type="ECO:0000259" key="7">
    <source>
        <dbReference type="SMART" id="SM00543"/>
    </source>
</evidence>
<name>A0ABQ8Z8S9_9EUKA</name>
<feature type="compositionally biased region" description="Acidic residues" evidence="6">
    <location>
        <begin position="307"/>
        <end position="324"/>
    </location>
</feature>
<dbReference type="SUPFAM" id="SSF48371">
    <property type="entry name" value="ARM repeat"/>
    <property type="match status" value="3"/>
</dbReference>
<keyword evidence="9" id="KW-1185">Reference proteome</keyword>
<dbReference type="Pfam" id="PF09090">
    <property type="entry name" value="MIF4G_like_2"/>
    <property type="match status" value="1"/>
</dbReference>
<evidence type="ECO:0000256" key="2">
    <source>
        <dbReference type="ARBA" id="ARBA00007413"/>
    </source>
</evidence>
<feature type="domain" description="MIF4G" evidence="7">
    <location>
        <begin position="32"/>
        <end position="237"/>
    </location>
</feature>
<keyword evidence="4" id="KW-0508">mRNA splicing</keyword>
<dbReference type="SMART" id="SM00543">
    <property type="entry name" value="MIF4G"/>
    <property type="match status" value="1"/>
</dbReference>
<keyword evidence="3" id="KW-0507">mRNA processing</keyword>
<dbReference type="PANTHER" id="PTHR12412">
    <property type="entry name" value="CAP BINDING PROTEIN"/>
    <property type="match status" value="1"/>
</dbReference>
<feature type="compositionally biased region" description="Basic and acidic residues" evidence="6">
    <location>
        <begin position="325"/>
        <end position="341"/>
    </location>
</feature>
<dbReference type="InterPro" id="IPR027159">
    <property type="entry name" value="CBP80"/>
</dbReference>
<evidence type="ECO:0000313" key="9">
    <source>
        <dbReference type="Proteomes" id="UP001150062"/>
    </source>
</evidence>
<dbReference type="PANTHER" id="PTHR12412:SF2">
    <property type="entry name" value="NUCLEAR CAP-BINDING PROTEIN SUBUNIT 1"/>
    <property type="match status" value="1"/>
</dbReference>
<dbReference type="Proteomes" id="UP001150062">
    <property type="component" value="Unassembled WGS sequence"/>
</dbReference>
<dbReference type="InterPro" id="IPR003890">
    <property type="entry name" value="MIF4G-like_typ-3"/>
</dbReference>